<evidence type="ECO:0000256" key="2">
    <source>
        <dbReference type="SAM" id="Phobius"/>
    </source>
</evidence>
<proteinExistence type="predicted"/>
<evidence type="ECO:0000313" key="3">
    <source>
        <dbReference type="EMBL" id="ORY16127.1"/>
    </source>
</evidence>
<protein>
    <submittedName>
        <fullName evidence="3">Uncharacterized protein</fullName>
    </submittedName>
</protein>
<keyword evidence="2" id="KW-0812">Transmembrane</keyword>
<name>A0A1Y2A1E6_9PLEO</name>
<feature type="transmembrane region" description="Helical" evidence="2">
    <location>
        <begin position="234"/>
        <end position="254"/>
    </location>
</feature>
<dbReference type="STRING" id="1231657.A0A1Y2A1E6"/>
<gene>
    <name evidence="3" type="ORF">BCR34DRAFT_557768</name>
</gene>
<feature type="region of interest" description="Disordered" evidence="1">
    <location>
        <begin position="557"/>
        <end position="580"/>
    </location>
</feature>
<dbReference type="OrthoDB" id="3903561at2759"/>
<sequence length="580" mass="65426">MDSNANLIMDEKTEYRGLEQDPLPTYSSWPPEAAQDEGRGKTRWTKFRGTVAWTQAYDSTKQAIEKTPSFARDKVWPIVRKAKPTKKQIYAFLILLFFGIGPMLVAVVLGMLMSAGGGLFAAKTISCGNSLGKLQNSTVVGIEGLFVLDLVAGKFPFSQVKIIDVGWDLCVGRGAQLLAWWSSYIVFSDALLRVIERHPTSFQTFTHIALEGASLGSMWALLKNLFKSRSKQTWILFFYMLISIFWILTMPTVLSAMTGYVNTSIAWVSIGNGSQIVPASEFVNGAYITKAGNQTFDKVCLENDPFTGIYYQLSTRDDYCNCSLSNGTITSYYNRSHIYDSSPDIYYNLYPYISYPYIDSPYWSGYGYGRYRQNKTICSFDYPNNTETFTWTDKSGQTRESKCNVKWNVTIAGHDYDYNSVNYSDYAYCNNGKGYDLFELEDTSRCLPDTAFPGYQWGFSSMLSTLFAIVHSVWAVSMYIIWQDAQFNSELVKSGFALTQLRAAFALATAAKDKTGMKSKELVRADTKSLENQLFGTKKKKEAEVDYGIFQNELKGERSRNESSLLRRPGWPSVGRSDDV</sequence>
<feature type="transmembrane region" description="Helical" evidence="2">
    <location>
        <begin position="202"/>
        <end position="222"/>
    </location>
</feature>
<keyword evidence="2" id="KW-1133">Transmembrane helix</keyword>
<dbReference type="EMBL" id="MCFA01000020">
    <property type="protein sequence ID" value="ORY16127.1"/>
    <property type="molecule type" value="Genomic_DNA"/>
</dbReference>
<feature type="transmembrane region" description="Helical" evidence="2">
    <location>
        <begin position="89"/>
        <end position="113"/>
    </location>
</feature>
<keyword evidence="2" id="KW-0472">Membrane</keyword>
<accession>A0A1Y2A1E6</accession>
<evidence type="ECO:0000313" key="4">
    <source>
        <dbReference type="Proteomes" id="UP000193144"/>
    </source>
</evidence>
<evidence type="ECO:0000256" key="1">
    <source>
        <dbReference type="SAM" id="MobiDB-lite"/>
    </source>
</evidence>
<organism evidence="3 4">
    <name type="scientific">Clohesyomyces aquaticus</name>
    <dbReference type="NCBI Taxonomy" id="1231657"/>
    <lineage>
        <taxon>Eukaryota</taxon>
        <taxon>Fungi</taxon>
        <taxon>Dikarya</taxon>
        <taxon>Ascomycota</taxon>
        <taxon>Pezizomycotina</taxon>
        <taxon>Dothideomycetes</taxon>
        <taxon>Pleosporomycetidae</taxon>
        <taxon>Pleosporales</taxon>
        <taxon>Lindgomycetaceae</taxon>
        <taxon>Clohesyomyces</taxon>
    </lineage>
</organism>
<dbReference type="AlphaFoldDB" id="A0A1Y2A1E6"/>
<comment type="caution">
    <text evidence="3">The sequence shown here is derived from an EMBL/GenBank/DDBJ whole genome shotgun (WGS) entry which is preliminary data.</text>
</comment>
<dbReference type="Proteomes" id="UP000193144">
    <property type="component" value="Unassembled WGS sequence"/>
</dbReference>
<reference evidence="3 4" key="1">
    <citation type="submission" date="2016-07" db="EMBL/GenBank/DDBJ databases">
        <title>Pervasive Adenine N6-methylation of Active Genes in Fungi.</title>
        <authorList>
            <consortium name="DOE Joint Genome Institute"/>
            <person name="Mondo S.J."/>
            <person name="Dannebaum R.O."/>
            <person name="Kuo R.C."/>
            <person name="Labutti K."/>
            <person name="Haridas S."/>
            <person name="Kuo A."/>
            <person name="Salamov A."/>
            <person name="Ahrendt S.R."/>
            <person name="Lipzen A."/>
            <person name="Sullivan W."/>
            <person name="Andreopoulos W.B."/>
            <person name="Clum A."/>
            <person name="Lindquist E."/>
            <person name="Daum C."/>
            <person name="Ramamoorthy G.K."/>
            <person name="Gryganskyi A."/>
            <person name="Culley D."/>
            <person name="Magnuson J.K."/>
            <person name="James T.Y."/>
            <person name="O'Malley M.A."/>
            <person name="Stajich J.E."/>
            <person name="Spatafora J.W."/>
            <person name="Visel A."/>
            <person name="Grigoriev I.V."/>
        </authorList>
    </citation>
    <scope>NUCLEOTIDE SEQUENCE [LARGE SCALE GENOMIC DNA]</scope>
    <source>
        <strain evidence="3 4">CBS 115471</strain>
    </source>
</reference>
<keyword evidence="4" id="KW-1185">Reference proteome</keyword>